<dbReference type="SUPFAM" id="SSF160240">
    <property type="entry name" value="Cation efflux protein cytoplasmic domain-like"/>
    <property type="match status" value="1"/>
</dbReference>
<feature type="transmembrane region" description="Helical" evidence="13">
    <location>
        <begin position="49"/>
        <end position="66"/>
    </location>
</feature>
<evidence type="ECO:0000256" key="8">
    <source>
        <dbReference type="ARBA" id="ARBA00022906"/>
    </source>
</evidence>
<dbReference type="EMBL" id="JACERJ010000001">
    <property type="protein sequence ID" value="MBA5202787.1"/>
    <property type="molecule type" value="Genomic_DNA"/>
</dbReference>
<dbReference type="FunFam" id="1.20.1510.10:FF:000016">
    <property type="entry name" value="Zinc transporter ZitB"/>
    <property type="match status" value="1"/>
</dbReference>
<proteinExistence type="inferred from homology"/>
<dbReference type="InterPro" id="IPR050681">
    <property type="entry name" value="CDF/SLC30A"/>
</dbReference>
<dbReference type="Pfam" id="PF16916">
    <property type="entry name" value="ZT_dimer"/>
    <property type="match status" value="1"/>
</dbReference>
<feature type="domain" description="Cation efflux protein transmembrane" evidence="14">
    <location>
        <begin position="16"/>
        <end position="208"/>
    </location>
</feature>
<keyword evidence="7 13" id="KW-0862">Zinc</keyword>
<keyword evidence="4 13" id="KW-1003">Cell membrane</keyword>
<evidence type="ECO:0000256" key="5">
    <source>
        <dbReference type="ARBA" id="ARBA00022519"/>
    </source>
</evidence>
<comment type="caution">
    <text evidence="16">The sequence shown here is derived from an EMBL/GenBank/DDBJ whole genome shotgun (WGS) entry which is preliminary data.</text>
</comment>
<dbReference type="GO" id="GO:0005886">
    <property type="term" value="C:plasma membrane"/>
    <property type="evidence" value="ECO:0007669"/>
    <property type="project" value="UniProtKB-SubCell"/>
</dbReference>
<evidence type="ECO:0000313" key="16">
    <source>
        <dbReference type="EMBL" id="MBA5202787.1"/>
    </source>
</evidence>
<reference evidence="16 17" key="1">
    <citation type="submission" date="2020-07" db="EMBL/GenBank/DDBJ databases">
        <title>Characterization of Pectobacterium aroidearum strains causing soft rot on Amorphophallus konjac.</title>
        <authorList>
            <person name="Xie H."/>
        </authorList>
    </citation>
    <scope>NUCLEOTIDE SEQUENCE [LARGE SCALE GENOMIC DNA]</scope>
    <source>
        <strain evidence="16 17">MY7</strain>
    </source>
</reference>
<feature type="transmembrane region" description="Helical" evidence="13">
    <location>
        <begin position="117"/>
        <end position="138"/>
    </location>
</feature>
<evidence type="ECO:0000256" key="13">
    <source>
        <dbReference type="HAMAP-Rule" id="MF_00552"/>
    </source>
</evidence>
<keyword evidence="3 13" id="KW-0813">Transport</keyword>
<dbReference type="SUPFAM" id="SSF161111">
    <property type="entry name" value="Cation efflux protein transmembrane domain-like"/>
    <property type="match status" value="1"/>
</dbReference>
<dbReference type="InterPro" id="IPR023500">
    <property type="entry name" value="Zn_transptr_ZitB"/>
</dbReference>
<dbReference type="InterPro" id="IPR036837">
    <property type="entry name" value="Cation_efflux_CTD_sf"/>
</dbReference>
<protein>
    <recommendedName>
        <fullName evidence="12 13">Zinc transporter ZitB</fullName>
    </recommendedName>
</protein>
<dbReference type="InterPro" id="IPR027470">
    <property type="entry name" value="Cation_efflux_CTD"/>
</dbReference>
<dbReference type="Gene3D" id="1.20.1510.10">
    <property type="entry name" value="Cation efflux protein transmembrane domain"/>
    <property type="match status" value="1"/>
</dbReference>
<sequence length="321" mass="35675">MAHNHSHAESGNSKRLLAAFIITATFMVAEVIGGLLSGSLALLADAGHMLTDAAALFVALVAVRFAQRKPNARHTFGYLRLTTLAAFVNALTLILITAFICWEAIQRFYEPQPVAGVPMLLVAIAGLLANIVAFWLLHHGSEEKNINVRAAALHVLGDLLGSVGAIAAAVIILYTNWTPIDPILSILVSCLVLRSAWALLKESIHELLEGTPSQLSVEVLQKDLTLNIPEVRNIHHVHLWQVGEKPMMTLHAQVVPPHDHDALLRRIQEYLLQNYQIEHATVQMEYQRCDDDHCAFHHQESRHSAIHYDEKHEAKGHHHKH</sequence>
<evidence type="ECO:0000256" key="12">
    <source>
        <dbReference type="ARBA" id="ARBA00068925"/>
    </source>
</evidence>
<evidence type="ECO:0000256" key="2">
    <source>
        <dbReference type="ARBA" id="ARBA00008873"/>
    </source>
</evidence>
<keyword evidence="8 13" id="KW-0864">Zinc transport</keyword>
<dbReference type="PANTHER" id="PTHR11562:SF17">
    <property type="entry name" value="RE54080P-RELATED"/>
    <property type="match status" value="1"/>
</dbReference>
<keyword evidence="10 13" id="KW-0406">Ion transport</keyword>
<dbReference type="RefSeq" id="WP_181844507.1">
    <property type="nucleotide sequence ID" value="NZ_CP090587.1"/>
</dbReference>
<feature type="transmembrane region" description="Helical" evidence="13">
    <location>
        <begin position="78"/>
        <end position="105"/>
    </location>
</feature>
<name>A0AAW3STE4_9GAMM</name>
<evidence type="ECO:0000256" key="3">
    <source>
        <dbReference type="ARBA" id="ARBA00022448"/>
    </source>
</evidence>
<dbReference type="AlphaFoldDB" id="A0AAW3STE4"/>
<dbReference type="InterPro" id="IPR058533">
    <property type="entry name" value="Cation_efflux_TM"/>
</dbReference>
<dbReference type="HAMAP" id="MF_00552">
    <property type="entry name" value="ZitB"/>
    <property type="match status" value="1"/>
</dbReference>
<accession>A0AAW3STE4</accession>
<comment type="function">
    <text evidence="13">Involved in zinc efflux across the cytoplasmic membrane, thus reducing zinc accumulation in the cytoplasm and rendering bacteria more resistant to zinc. It may contribute to zinc homeostasis at low concentrations of zinc.</text>
</comment>
<comment type="subcellular location">
    <subcellularLocation>
        <location evidence="1">Cell inner membrane</location>
        <topology evidence="1">Multi-pass membrane protein</topology>
    </subcellularLocation>
    <subcellularLocation>
        <location evidence="13">Cell membrane</location>
        <topology evidence="13">Multi-pass membrane protein</topology>
    </subcellularLocation>
</comment>
<evidence type="ECO:0000256" key="9">
    <source>
        <dbReference type="ARBA" id="ARBA00022989"/>
    </source>
</evidence>
<keyword evidence="6 13" id="KW-0812">Transmembrane</keyword>
<dbReference type="GO" id="GO:0005385">
    <property type="term" value="F:zinc ion transmembrane transporter activity"/>
    <property type="evidence" value="ECO:0007669"/>
    <property type="project" value="InterPro"/>
</dbReference>
<evidence type="ECO:0000256" key="7">
    <source>
        <dbReference type="ARBA" id="ARBA00022833"/>
    </source>
</evidence>
<keyword evidence="11 13" id="KW-0472">Membrane</keyword>
<evidence type="ECO:0000256" key="1">
    <source>
        <dbReference type="ARBA" id="ARBA00004429"/>
    </source>
</evidence>
<comment type="similarity">
    <text evidence="2 13">Belongs to the cation diffusion facilitator (CDF) transporter (TC 2.A.4) family. SLC30A subfamily.</text>
</comment>
<keyword evidence="5" id="KW-0997">Cell inner membrane</keyword>
<feature type="domain" description="Cation efflux protein cytoplasmic" evidence="15">
    <location>
        <begin position="223"/>
        <end position="285"/>
    </location>
</feature>
<dbReference type="Proteomes" id="UP000557749">
    <property type="component" value="Unassembled WGS sequence"/>
</dbReference>
<dbReference type="InterPro" id="IPR027469">
    <property type="entry name" value="Cation_efflux_TMD_sf"/>
</dbReference>
<dbReference type="PANTHER" id="PTHR11562">
    <property type="entry name" value="CATION EFFLUX PROTEIN/ ZINC TRANSPORTER"/>
    <property type="match status" value="1"/>
</dbReference>
<evidence type="ECO:0000256" key="6">
    <source>
        <dbReference type="ARBA" id="ARBA00022692"/>
    </source>
</evidence>
<gene>
    <name evidence="13 16" type="primary">zitB</name>
    <name evidence="16" type="ORF">H2Y57_03615</name>
</gene>
<evidence type="ECO:0000256" key="4">
    <source>
        <dbReference type="ARBA" id="ARBA00022475"/>
    </source>
</evidence>
<dbReference type="NCBIfam" id="NF002923">
    <property type="entry name" value="PRK03557.1"/>
    <property type="match status" value="1"/>
</dbReference>
<evidence type="ECO:0000313" key="17">
    <source>
        <dbReference type="Proteomes" id="UP000557749"/>
    </source>
</evidence>
<evidence type="ECO:0000259" key="15">
    <source>
        <dbReference type="Pfam" id="PF16916"/>
    </source>
</evidence>
<evidence type="ECO:0000259" key="14">
    <source>
        <dbReference type="Pfam" id="PF01545"/>
    </source>
</evidence>
<dbReference type="InterPro" id="IPR002524">
    <property type="entry name" value="Cation_efflux"/>
</dbReference>
<feature type="transmembrane region" description="Helical" evidence="13">
    <location>
        <begin position="16"/>
        <end position="43"/>
    </location>
</feature>
<dbReference type="NCBIfam" id="TIGR01297">
    <property type="entry name" value="CDF"/>
    <property type="match status" value="1"/>
</dbReference>
<feature type="transmembrane region" description="Helical" evidence="13">
    <location>
        <begin position="150"/>
        <end position="174"/>
    </location>
</feature>
<keyword evidence="9 13" id="KW-1133">Transmembrane helix</keyword>
<evidence type="ECO:0000256" key="11">
    <source>
        <dbReference type="ARBA" id="ARBA00023136"/>
    </source>
</evidence>
<dbReference type="Pfam" id="PF01545">
    <property type="entry name" value="Cation_efflux"/>
    <property type="match status" value="1"/>
</dbReference>
<evidence type="ECO:0000256" key="10">
    <source>
        <dbReference type="ARBA" id="ARBA00023065"/>
    </source>
</evidence>
<organism evidence="16 17">
    <name type="scientific">Pectobacterium aroidearum</name>
    <dbReference type="NCBI Taxonomy" id="1201031"/>
    <lineage>
        <taxon>Bacteria</taxon>
        <taxon>Pseudomonadati</taxon>
        <taxon>Pseudomonadota</taxon>
        <taxon>Gammaproteobacteria</taxon>
        <taxon>Enterobacterales</taxon>
        <taxon>Pectobacteriaceae</taxon>
        <taxon>Pectobacterium</taxon>
    </lineage>
</organism>